<organism evidence="1 2">
    <name type="scientific">Haematococcus lacustris</name>
    <name type="common">Green alga</name>
    <name type="synonym">Haematococcus pluvialis</name>
    <dbReference type="NCBI Taxonomy" id="44745"/>
    <lineage>
        <taxon>Eukaryota</taxon>
        <taxon>Viridiplantae</taxon>
        <taxon>Chlorophyta</taxon>
        <taxon>core chlorophytes</taxon>
        <taxon>Chlorophyceae</taxon>
        <taxon>CS clade</taxon>
        <taxon>Chlamydomonadales</taxon>
        <taxon>Haematococcaceae</taxon>
        <taxon>Haematococcus</taxon>
    </lineage>
</organism>
<keyword evidence="2" id="KW-1185">Reference proteome</keyword>
<protein>
    <submittedName>
        <fullName evidence="1">Uncharacterized protein</fullName>
    </submittedName>
</protein>
<proteinExistence type="predicted"/>
<dbReference type="Proteomes" id="UP000485058">
    <property type="component" value="Unassembled WGS sequence"/>
</dbReference>
<dbReference type="EMBL" id="BLLF01003053">
    <property type="protein sequence ID" value="GFH26197.1"/>
    <property type="molecule type" value="Genomic_DNA"/>
</dbReference>
<name>A0A699ZTK2_HAELA</name>
<accession>A0A699ZTK2</accession>
<feature type="non-terminal residue" evidence="1">
    <location>
        <position position="29"/>
    </location>
</feature>
<sequence>MGRICIEQALSMMRHYFQQLPKDAEQRLR</sequence>
<evidence type="ECO:0000313" key="1">
    <source>
        <dbReference type="EMBL" id="GFH26197.1"/>
    </source>
</evidence>
<dbReference type="AlphaFoldDB" id="A0A699ZTK2"/>
<comment type="caution">
    <text evidence="1">The sequence shown here is derived from an EMBL/GenBank/DDBJ whole genome shotgun (WGS) entry which is preliminary data.</text>
</comment>
<feature type="non-terminal residue" evidence="1">
    <location>
        <position position="1"/>
    </location>
</feature>
<gene>
    <name evidence="1" type="ORF">HaLaN_24303</name>
</gene>
<evidence type="ECO:0000313" key="2">
    <source>
        <dbReference type="Proteomes" id="UP000485058"/>
    </source>
</evidence>
<reference evidence="1 2" key="1">
    <citation type="submission" date="2020-02" db="EMBL/GenBank/DDBJ databases">
        <title>Draft genome sequence of Haematococcus lacustris strain NIES-144.</title>
        <authorList>
            <person name="Morimoto D."/>
            <person name="Nakagawa S."/>
            <person name="Yoshida T."/>
            <person name="Sawayama S."/>
        </authorList>
    </citation>
    <scope>NUCLEOTIDE SEQUENCE [LARGE SCALE GENOMIC DNA]</scope>
    <source>
        <strain evidence="1 2">NIES-144</strain>
    </source>
</reference>